<dbReference type="InterPro" id="IPR029044">
    <property type="entry name" value="Nucleotide-diphossugar_trans"/>
</dbReference>
<evidence type="ECO:0000259" key="3">
    <source>
        <dbReference type="Pfam" id="PF00535"/>
    </source>
</evidence>
<dbReference type="Proteomes" id="UP000245488">
    <property type="component" value="Chromosome"/>
</dbReference>
<keyword evidence="2" id="KW-0808">Transferase</keyword>
<dbReference type="SUPFAM" id="SSF53448">
    <property type="entry name" value="Nucleotide-diphospho-sugar transferases"/>
    <property type="match status" value="1"/>
</dbReference>
<dbReference type="CDD" id="cd00761">
    <property type="entry name" value="Glyco_tranf_GTA_type"/>
    <property type="match status" value="1"/>
</dbReference>
<dbReference type="PANTHER" id="PTHR22916">
    <property type="entry name" value="GLYCOSYLTRANSFERASE"/>
    <property type="match status" value="1"/>
</dbReference>
<dbReference type="Pfam" id="PF00535">
    <property type="entry name" value="Glycos_transf_2"/>
    <property type="match status" value="1"/>
</dbReference>
<dbReference type="AlphaFoldDB" id="A0A317FWU5"/>
<name>A0A317FWU5_BUTFI</name>
<accession>A0A317FWU5</accession>
<keyword evidence="5" id="KW-1185">Reference proteome</keyword>
<dbReference type="Gene3D" id="3.90.550.10">
    <property type="entry name" value="Spore Coat Polysaccharide Biosynthesis Protein SpsA, Chain A"/>
    <property type="match status" value="1"/>
</dbReference>
<protein>
    <recommendedName>
        <fullName evidence="3">Glycosyltransferase 2-like domain-containing protein</fullName>
    </recommendedName>
</protein>
<evidence type="ECO:0000256" key="2">
    <source>
        <dbReference type="ARBA" id="ARBA00022679"/>
    </source>
</evidence>
<dbReference type="InterPro" id="IPR001173">
    <property type="entry name" value="Glyco_trans_2-like"/>
</dbReference>
<gene>
    <name evidence="4" type="ORF">CPT75_02985</name>
</gene>
<evidence type="ECO:0000256" key="1">
    <source>
        <dbReference type="ARBA" id="ARBA00022676"/>
    </source>
</evidence>
<dbReference type="RefSeq" id="WP_110072035.1">
    <property type="nucleotide sequence ID" value="NZ_CM009896.1"/>
</dbReference>
<feature type="domain" description="Glycosyltransferase 2-like" evidence="3">
    <location>
        <begin position="9"/>
        <end position="136"/>
    </location>
</feature>
<dbReference type="PANTHER" id="PTHR22916:SF51">
    <property type="entry name" value="GLYCOSYLTRANSFERASE EPSH-RELATED"/>
    <property type="match status" value="1"/>
</dbReference>
<dbReference type="EMBL" id="NXNG01000001">
    <property type="protein sequence ID" value="PWT26154.1"/>
    <property type="molecule type" value="Genomic_DNA"/>
</dbReference>
<evidence type="ECO:0000313" key="5">
    <source>
        <dbReference type="Proteomes" id="UP000245488"/>
    </source>
</evidence>
<comment type="caution">
    <text evidence="4">The sequence shown here is derived from an EMBL/GenBank/DDBJ whole genome shotgun (WGS) entry which is preliminary data.</text>
</comment>
<organism evidence="4 5">
    <name type="scientific">Butyrivibrio fibrisolvens</name>
    <dbReference type="NCBI Taxonomy" id="831"/>
    <lineage>
        <taxon>Bacteria</taxon>
        <taxon>Bacillati</taxon>
        <taxon>Bacillota</taxon>
        <taxon>Clostridia</taxon>
        <taxon>Lachnospirales</taxon>
        <taxon>Lachnospiraceae</taxon>
        <taxon>Butyrivibrio</taxon>
    </lineage>
</organism>
<sequence>MGKVGAKISIIVPVYKAENVIQKCINSILAQSYRNFEVILVDDGSPDGSGKIIDSAHVRSSKVIAVHKENGGPSSAAIKGVEYASGDYIMFIDGDDWIEPDMLEEMALHITGCNAEVICSNYIIDKEKKDRHGNITVSSVPVKMPAPSGEYTGDRLKSELLNELIGHEKRPIFLSRCFKLYSADIVKNNLKYVDASIRMGDDVNMITPILLDAKRIFVMKDAFFYHYVFYSTSIVHSYDPGLYDNCVRLRSKLSEILELKHVPNANEKARYEFLYLFFLVIKSELRRPLKEAFESNKRIRELCKIENTSDLLTDNPDKICDVANKLMVPILRRPSIINMTFARAVFGIQKILKA</sequence>
<keyword evidence="1" id="KW-0328">Glycosyltransferase</keyword>
<dbReference type="GO" id="GO:0016757">
    <property type="term" value="F:glycosyltransferase activity"/>
    <property type="evidence" value="ECO:0007669"/>
    <property type="project" value="UniProtKB-KW"/>
</dbReference>
<evidence type="ECO:0000313" key="4">
    <source>
        <dbReference type="EMBL" id="PWT26154.1"/>
    </source>
</evidence>
<proteinExistence type="predicted"/>
<reference evidence="4 5" key="1">
    <citation type="submission" date="2017-09" db="EMBL/GenBank/DDBJ databases">
        <title>High-quality draft genome sequence of Butyrivibrio fibrisolvens INBov1, isolated from cow rumen.</title>
        <authorList>
            <person name="Rodriguez Hernaez J."/>
            <person name="Rivarola M."/>
            <person name="Paniego N."/>
            <person name="Cravero S."/>
            <person name="Ceron Cucchi M."/>
            <person name="Martinez M.C."/>
        </authorList>
    </citation>
    <scope>NUCLEOTIDE SEQUENCE [LARGE SCALE GENOMIC DNA]</scope>
    <source>
        <strain evidence="4 5">INBov1</strain>
    </source>
</reference>